<sequence>MEPPAAAPTPVANTTLLTDPLPTADPEAWLCGVDPRVSLDWGEWTAASATTTDYELIADTGANVHISPDRSDFVTFTEIAPRPIKGFQGSAINATGIGTVAVAAFQAGPKKLAKIAVFGTGTGTDIPAAW</sequence>
<dbReference type="AlphaFoldDB" id="A0AAD6UBT0"/>
<feature type="domain" description="Retrovirus-related Pol polyprotein from transposon TNT 1-94-like beta-barrel" evidence="1">
    <location>
        <begin position="57"/>
        <end position="108"/>
    </location>
</feature>
<evidence type="ECO:0000313" key="2">
    <source>
        <dbReference type="EMBL" id="KAJ7098187.1"/>
    </source>
</evidence>
<comment type="caution">
    <text evidence="2">The sequence shown here is derived from an EMBL/GenBank/DDBJ whole genome shotgun (WGS) entry which is preliminary data.</text>
</comment>
<dbReference type="EMBL" id="JARJCN010000009">
    <property type="protein sequence ID" value="KAJ7098187.1"/>
    <property type="molecule type" value="Genomic_DNA"/>
</dbReference>
<evidence type="ECO:0000259" key="1">
    <source>
        <dbReference type="Pfam" id="PF22936"/>
    </source>
</evidence>
<proteinExistence type="predicted"/>
<dbReference type="Proteomes" id="UP001222325">
    <property type="component" value="Unassembled WGS sequence"/>
</dbReference>
<keyword evidence="3" id="KW-1185">Reference proteome</keyword>
<dbReference type="Pfam" id="PF22936">
    <property type="entry name" value="Pol_BBD"/>
    <property type="match status" value="1"/>
</dbReference>
<accession>A0AAD6UBT0</accession>
<name>A0AAD6UBT0_9AGAR</name>
<organism evidence="2 3">
    <name type="scientific">Mycena belliarum</name>
    <dbReference type="NCBI Taxonomy" id="1033014"/>
    <lineage>
        <taxon>Eukaryota</taxon>
        <taxon>Fungi</taxon>
        <taxon>Dikarya</taxon>
        <taxon>Basidiomycota</taxon>
        <taxon>Agaricomycotina</taxon>
        <taxon>Agaricomycetes</taxon>
        <taxon>Agaricomycetidae</taxon>
        <taxon>Agaricales</taxon>
        <taxon>Marasmiineae</taxon>
        <taxon>Mycenaceae</taxon>
        <taxon>Mycena</taxon>
    </lineage>
</organism>
<protein>
    <recommendedName>
        <fullName evidence="1">Retrovirus-related Pol polyprotein from transposon TNT 1-94-like beta-barrel domain-containing protein</fullName>
    </recommendedName>
</protein>
<reference evidence="2" key="1">
    <citation type="submission" date="2023-03" db="EMBL/GenBank/DDBJ databases">
        <title>Massive genome expansion in bonnet fungi (Mycena s.s.) driven by repeated elements and novel gene families across ecological guilds.</title>
        <authorList>
            <consortium name="Lawrence Berkeley National Laboratory"/>
            <person name="Harder C.B."/>
            <person name="Miyauchi S."/>
            <person name="Viragh M."/>
            <person name="Kuo A."/>
            <person name="Thoen E."/>
            <person name="Andreopoulos B."/>
            <person name="Lu D."/>
            <person name="Skrede I."/>
            <person name="Drula E."/>
            <person name="Henrissat B."/>
            <person name="Morin E."/>
            <person name="Kohler A."/>
            <person name="Barry K."/>
            <person name="LaButti K."/>
            <person name="Morin E."/>
            <person name="Salamov A."/>
            <person name="Lipzen A."/>
            <person name="Mereny Z."/>
            <person name="Hegedus B."/>
            <person name="Baldrian P."/>
            <person name="Stursova M."/>
            <person name="Weitz H."/>
            <person name="Taylor A."/>
            <person name="Grigoriev I.V."/>
            <person name="Nagy L.G."/>
            <person name="Martin F."/>
            <person name="Kauserud H."/>
        </authorList>
    </citation>
    <scope>NUCLEOTIDE SEQUENCE</scope>
    <source>
        <strain evidence="2">CBHHK173m</strain>
    </source>
</reference>
<evidence type="ECO:0000313" key="3">
    <source>
        <dbReference type="Proteomes" id="UP001222325"/>
    </source>
</evidence>
<dbReference type="InterPro" id="IPR054722">
    <property type="entry name" value="PolX-like_BBD"/>
</dbReference>
<gene>
    <name evidence="2" type="ORF">B0H15DRAFT_1009915</name>
</gene>